<dbReference type="Proteomes" id="UP000302218">
    <property type="component" value="Chromosome"/>
</dbReference>
<gene>
    <name evidence="2" type="ORF">FEJ81_01615</name>
</gene>
<feature type="compositionally biased region" description="Basic and acidic residues" evidence="1">
    <location>
        <begin position="30"/>
        <end position="39"/>
    </location>
</feature>
<dbReference type="AlphaFoldDB" id="A0A4V1FXV5"/>
<dbReference type="KEGG" id="nvr:FEJ81_01615"/>
<dbReference type="GeneID" id="40263928"/>
<feature type="region of interest" description="Disordered" evidence="1">
    <location>
        <begin position="1"/>
        <end position="39"/>
    </location>
</feature>
<evidence type="ECO:0000313" key="2">
    <source>
        <dbReference type="EMBL" id="QCS41106.1"/>
    </source>
</evidence>
<name>A0A4V1FXV5_9EURY</name>
<reference evidence="3" key="1">
    <citation type="submission" date="2019-05" db="EMBL/GenBank/DDBJ databases">
        <title>Genome sequence and methylation pattern of the halophilic Archaeon Natrinema versiforme BOL5-4.</title>
        <authorList>
            <person name="DasSarma P."/>
            <person name="Anton B.P."/>
            <person name="DasSarma S.L."/>
            <person name="Martinez F.L."/>
            <person name="Guzman D."/>
            <person name="Roberts R.J."/>
            <person name="DasSarma S."/>
        </authorList>
    </citation>
    <scope>NUCLEOTIDE SEQUENCE [LARGE SCALE GENOMIC DNA]</scope>
    <source>
        <strain evidence="3">BOL5-4</strain>
    </source>
</reference>
<dbReference type="RefSeq" id="WP_138243623.1">
    <property type="nucleotide sequence ID" value="NZ_CP040330.1"/>
</dbReference>
<organism evidence="2 3">
    <name type="scientific">Natrinema versiforme</name>
    <dbReference type="NCBI Taxonomy" id="88724"/>
    <lineage>
        <taxon>Archaea</taxon>
        <taxon>Methanobacteriati</taxon>
        <taxon>Methanobacteriota</taxon>
        <taxon>Stenosarchaea group</taxon>
        <taxon>Halobacteria</taxon>
        <taxon>Halobacteriales</taxon>
        <taxon>Natrialbaceae</taxon>
        <taxon>Natrinema</taxon>
    </lineage>
</organism>
<proteinExistence type="predicted"/>
<dbReference type="OrthoDB" id="170516at2157"/>
<evidence type="ECO:0000256" key="1">
    <source>
        <dbReference type="SAM" id="MobiDB-lite"/>
    </source>
</evidence>
<evidence type="ECO:0000313" key="3">
    <source>
        <dbReference type="Proteomes" id="UP000302218"/>
    </source>
</evidence>
<feature type="compositionally biased region" description="Polar residues" evidence="1">
    <location>
        <begin position="1"/>
        <end position="27"/>
    </location>
</feature>
<dbReference type="EMBL" id="CP040330">
    <property type="protein sequence ID" value="QCS41106.1"/>
    <property type="molecule type" value="Genomic_DNA"/>
</dbReference>
<accession>A0A4V1FXV5</accession>
<protein>
    <submittedName>
        <fullName evidence="2">Uncharacterized protein</fullName>
    </submittedName>
</protein>
<sequence>MSTRNPQFTSDAEPTPNRPTTRPQAPHSSALEDPRTPTDRAQRMFSHRNTGRLENLIDEWNAAFANESADGS</sequence>